<feature type="domain" description="NAD(P)-binding" evidence="5">
    <location>
        <begin position="72"/>
        <end position="383"/>
    </location>
</feature>
<evidence type="ECO:0000256" key="2">
    <source>
        <dbReference type="ARBA" id="ARBA00023027"/>
    </source>
</evidence>
<dbReference type="InterPro" id="IPR036291">
    <property type="entry name" value="NAD(P)-bd_dom_sf"/>
</dbReference>
<accession>A0ABR3GQ62</accession>
<keyword evidence="3" id="KW-0456">Lyase</keyword>
<keyword evidence="2" id="KW-0520">NAD</keyword>
<dbReference type="Pfam" id="PF16363">
    <property type="entry name" value="GDP_Man_Dehyd"/>
    <property type="match status" value="1"/>
</dbReference>
<dbReference type="PANTHER" id="PTHR43000">
    <property type="entry name" value="DTDP-D-GLUCOSE 4,6-DEHYDRATASE-RELATED"/>
    <property type="match status" value="1"/>
</dbReference>
<dbReference type="SUPFAM" id="SSF51735">
    <property type="entry name" value="NAD(P)-binding Rossmann-fold domains"/>
    <property type="match status" value="1"/>
</dbReference>
<evidence type="ECO:0000256" key="3">
    <source>
        <dbReference type="ARBA" id="ARBA00023239"/>
    </source>
</evidence>
<dbReference type="Gene3D" id="3.90.25.10">
    <property type="entry name" value="UDP-galactose 4-epimerase, domain 1"/>
    <property type="match status" value="1"/>
</dbReference>
<reference evidence="6 7" key="1">
    <citation type="submission" date="2024-02" db="EMBL/GenBank/DDBJ databases">
        <title>Discinaceae phylogenomics.</title>
        <authorList>
            <person name="Dirks A.C."/>
            <person name="James T.Y."/>
        </authorList>
    </citation>
    <scope>NUCLEOTIDE SEQUENCE [LARGE SCALE GENOMIC DNA]</scope>
    <source>
        <strain evidence="6 7">ACD0624</strain>
    </source>
</reference>
<feature type="compositionally biased region" description="Polar residues" evidence="4">
    <location>
        <begin position="1"/>
        <end position="13"/>
    </location>
</feature>
<protein>
    <recommendedName>
        <fullName evidence="5">NAD(P)-binding domain-containing protein</fullName>
    </recommendedName>
</protein>
<dbReference type="Proteomes" id="UP001447188">
    <property type="component" value="Unassembled WGS sequence"/>
</dbReference>
<dbReference type="CDD" id="cd05246">
    <property type="entry name" value="dTDP_GD_SDR_e"/>
    <property type="match status" value="1"/>
</dbReference>
<keyword evidence="7" id="KW-1185">Reference proteome</keyword>
<organism evidence="6 7">
    <name type="scientific">Discina gigas</name>
    <dbReference type="NCBI Taxonomy" id="1032678"/>
    <lineage>
        <taxon>Eukaryota</taxon>
        <taxon>Fungi</taxon>
        <taxon>Dikarya</taxon>
        <taxon>Ascomycota</taxon>
        <taxon>Pezizomycotina</taxon>
        <taxon>Pezizomycetes</taxon>
        <taxon>Pezizales</taxon>
        <taxon>Discinaceae</taxon>
        <taxon>Discina</taxon>
    </lineage>
</organism>
<dbReference type="InterPro" id="IPR016040">
    <property type="entry name" value="NAD(P)-bd_dom"/>
</dbReference>
<evidence type="ECO:0000259" key="5">
    <source>
        <dbReference type="Pfam" id="PF16363"/>
    </source>
</evidence>
<evidence type="ECO:0000256" key="1">
    <source>
        <dbReference type="ARBA" id="ARBA00001911"/>
    </source>
</evidence>
<evidence type="ECO:0000313" key="7">
    <source>
        <dbReference type="Proteomes" id="UP001447188"/>
    </source>
</evidence>
<name>A0ABR3GQ62_9PEZI</name>
<evidence type="ECO:0000313" key="6">
    <source>
        <dbReference type="EMBL" id="KAL0638013.1"/>
    </source>
</evidence>
<dbReference type="InterPro" id="IPR005888">
    <property type="entry name" value="dTDP_Gluc_deHydtase"/>
</dbReference>
<proteinExistence type="predicted"/>
<gene>
    <name evidence="6" type="ORF">Q9L58_002948</name>
</gene>
<feature type="region of interest" description="Disordered" evidence="4">
    <location>
        <begin position="1"/>
        <end position="43"/>
    </location>
</feature>
<comment type="cofactor">
    <cofactor evidence="1">
        <name>NAD(+)</name>
        <dbReference type="ChEBI" id="CHEBI:57540"/>
    </cofactor>
</comment>
<evidence type="ECO:0000256" key="4">
    <source>
        <dbReference type="SAM" id="MobiDB-lite"/>
    </source>
</evidence>
<dbReference type="Gene3D" id="3.40.50.720">
    <property type="entry name" value="NAD(P)-binding Rossmann-like Domain"/>
    <property type="match status" value="1"/>
</dbReference>
<dbReference type="EMBL" id="JBBBZM010000027">
    <property type="protein sequence ID" value="KAL0638013.1"/>
    <property type="molecule type" value="Genomic_DNA"/>
</dbReference>
<comment type="caution">
    <text evidence="6">The sequence shown here is derived from an EMBL/GenBank/DDBJ whole genome shotgun (WGS) entry which is preliminary data.</text>
</comment>
<sequence>MAPSGSNKRSCPSQPTPAPPSKRQQRAPATDDGDDGDDAARGHFHDSGFWRDAPVLTGSTKFAPLADCKNILVTGGAGFIASWVVRHLTLTYPHYNIVSFDKLDYCASLNNTRCLSAQPNFTFVHGDITSPPSVQAVLRTHAIDTVLHFAAQSHVDLSFGNSYEFTTTNVYGTHVLLDCAKNCGTLKRFIHVSTDEVYGEIAEGNADCKESALLAPTNPYAASKAAAEMLVHSYWKSFKLPVVIVRSNNIYGPHQFPEKVIPKFTLALERKLPLPLHGDGLHTRRYLFASDAADAFDTILHRGTIGSTYNVGSSDEVSNLRLCTMLLQQYGHDTAAPGFRLADHVRHTVDRPFNDRRYAVDATRLRELGWRQKVGFEDGLRRTVAWYRRYGERWWGDVGKVIEGAFPVVVGGVVVSEGESESQTVGGDNVLEEKAKRTVGRESNGVEEKRSTVNGEVNGIDIKTATTIKRSTEEKKHVAKNEIGLELGTKHKASIGKKKTALSVGDQ</sequence>